<reference evidence="2" key="1">
    <citation type="submission" date="2023-06" db="EMBL/GenBank/DDBJ databases">
        <title>Genomic analysis of the entomopathogenic nematode Steinernema hermaphroditum.</title>
        <authorList>
            <person name="Schwarz E.M."/>
            <person name="Heppert J.K."/>
            <person name="Baniya A."/>
            <person name="Schwartz H.T."/>
            <person name="Tan C.-H."/>
            <person name="Antoshechkin I."/>
            <person name="Sternberg P.W."/>
            <person name="Goodrich-Blair H."/>
            <person name="Dillman A.R."/>
        </authorList>
    </citation>
    <scope>NUCLEOTIDE SEQUENCE</scope>
    <source>
        <strain evidence="2">PS9179</strain>
        <tissue evidence="2">Whole animal</tissue>
    </source>
</reference>
<keyword evidence="3" id="KW-1185">Reference proteome</keyword>
<evidence type="ECO:0000256" key="1">
    <source>
        <dbReference type="SAM" id="MobiDB-lite"/>
    </source>
</evidence>
<dbReference type="Proteomes" id="UP001175271">
    <property type="component" value="Unassembled WGS sequence"/>
</dbReference>
<organism evidence="2 3">
    <name type="scientific">Steinernema hermaphroditum</name>
    <dbReference type="NCBI Taxonomy" id="289476"/>
    <lineage>
        <taxon>Eukaryota</taxon>
        <taxon>Metazoa</taxon>
        <taxon>Ecdysozoa</taxon>
        <taxon>Nematoda</taxon>
        <taxon>Chromadorea</taxon>
        <taxon>Rhabditida</taxon>
        <taxon>Tylenchina</taxon>
        <taxon>Panagrolaimomorpha</taxon>
        <taxon>Strongyloidoidea</taxon>
        <taxon>Steinernematidae</taxon>
        <taxon>Steinernema</taxon>
    </lineage>
</organism>
<gene>
    <name evidence="2" type="ORF">QR680_002908</name>
</gene>
<proteinExistence type="predicted"/>
<dbReference type="EMBL" id="JAUCMV010000005">
    <property type="protein sequence ID" value="KAK0399124.1"/>
    <property type="molecule type" value="Genomic_DNA"/>
</dbReference>
<comment type="caution">
    <text evidence="2">The sequence shown here is derived from an EMBL/GenBank/DDBJ whole genome shotgun (WGS) entry which is preliminary data.</text>
</comment>
<sequence length="66" mass="7144">MATAVKVLTAASLLTSPNFDRFNRFPLSATATDRSGSRHVLSQGIRGSVRAPRLTPQKPHDGVERV</sequence>
<evidence type="ECO:0000313" key="3">
    <source>
        <dbReference type="Proteomes" id="UP001175271"/>
    </source>
</evidence>
<dbReference type="AlphaFoldDB" id="A0AA39LJA5"/>
<evidence type="ECO:0000313" key="2">
    <source>
        <dbReference type="EMBL" id="KAK0399124.1"/>
    </source>
</evidence>
<name>A0AA39LJA5_9BILA</name>
<protein>
    <submittedName>
        <fullName evidence="2">Uncharacterized protein</fullName>
    </submittedName>
</protein>
<feature type="region of interest" description="Disordered" evidence="1">
    <location>
        <begin position="31"/>
        <end position="66"/>
    </location>
</feature>
<accession>A0AA39LJA5</accession>